<dbReference type="Pfam" id="PF23195">
    <property type="entry name" value="UBQLN1"/>
    <property type="match status" value="1"/>
</dbReference>
<dbReference type="GO" id="GO:0031593">
    <property type="term" value="F:polyubiquitin modification-dependent protein binding"/>
    <property type="evidence" value="ECO:0007669"/>
    <property type="project" value="TreeGrafter"/>
</dbReference>
<dbReference type="PANTHER" id="PTHR10677">
    <property type="entry name" value="UBIQUILIN"/>
    <property type="match status" value="1"/>
</dbReference>
<keyword evidence="5" id="KW-1185">Reference proteome</keyword>
<dbReference type="SMART" id="SM00213">
    <property type="entry name" value="UBQ"/>
    <property type="match status" value="1"/>
</dbReference>
<feature type="domain" description="UBA" evidence="2">
    <location>
        <begin position="408"/>
        <end position="449"/>
    </location>
</feature>
<dbReference type="GO" id="GO:0006511">
    <property type="term" value="P:ubiquitin-dependent protein catabolic process"/>
    <property type="evidence" value="ECO:0007669"/>
    <property type="project" value="TreeGrafter"/>
</dbReference>
<dbReference type="InterPro" id="IPR015940">
    <property type="entry name" value="UBA"/>
</dbReference>
<evidence type="ECO:0008006" key="6">
    <source>
        <dbReference type="Google" id="ProtNLM"/>
    </source>
</evidence>
<dbReference type="InterPro" id="IPR000626">
    <property type="entry name" value="Ubiquitin-like_dom"/>
</dbReference>
<dbReference type="Proteomes" id="UP000594263">
    <property type="component" value="Unplaced"/>
</dbReference>
<organism evidence="4 5">
    <name type="scientific">Kalanchoe fedtschenkoi</name>
    <name type="common">Lavender scallops</name>
    <name type="synonym">South American air plant</name>
    <dbReference type="NCBI Taxonomy" id="63787"/>
    <lineage>
        <taxon>Eukaryota</taxon>
        <taxon>Viridiplantae</taxon>
        <taxon>Streptophyta</taxon>
        <taxon>Embryophyta</taxon>
        <taxon>Tracheophyta</taxon>
        <taxon>Spermatophyta</taxon>
        <taxon>Magnoliopsida</taxon>
        <taxon>eudicotyledons</taxon>
        <taxon>Gunneridae</taxon>
        <taxon>Pentapetalae</taxon>
        <taxon>Saxifragales</taxon>
        <taxon>Crassulaceae</taxon>
        <taxon>Kalanchoe</taxon>
    </lineage>
</organism>
<dbReference type="Pfam" id="PF00627">
    <property type="entry name" value="UBA"/>
    <property type="match status" value="1"/>
</dbReference>
<dbReference type="AlphaFoldDB" id="A0A7N0UZL0"/>
<dbReference type="PROSITE" id="PS50053">
    <property type="entry name" value="UBIQUITIN_2"/>
    <property type="match status" value="1"/>
</dbReference>
<accession>A0A7N0UZL0</accession>
<proteinExistence type="predicted"/>
<evidence type="ECO:0000259" key="3">
    <source>
        <dbReference type="PROSITE" id="PS50053"/>
    </source>
</evidence>
<evidence type="ECO:0000313" key="4">
    <source>
        <dbReference type="EnsemblPlants" id="Kaladp0092s0078.1.v1.1"/>
    </source>
</evidence>
<dbReference type="PANTHER" id="PTHR10677:SF3">
    <property type="entry name" value="FI07626P-RELATED"/>
    <property type="match status" value="1"/>
</dbReference>
<dbReference type="Gene3D" id="3.10.20.90">
    <property type="entry name" value="Phosphatidylinositol 3-kinase Catalytic Subunit, Chain A, domain 1"/>
    <property type="match status" value="1"/>
</dbReference>
<dbReference type="EnsemblPlants" id="Kaladp0092s0078.1.v1.1">
    <property type="protein sequence ID" value="Kaladp0092s0078.1.v1.1"/>
    <property type="gene ID" value="Kaladp0092s0078.v1.1"/>
</dbReference>
<dbReference type="SMART" id="SM00165">
    <property type="entry name" value="UBA"/>
    <property type="match status" value="1"/>
</dbReference>
<protein>
    <recommendedName>
        <fullName evidence="6">Ubiquitin-like protein</fullName>
    </recommendedName>
</protein>
<dbReference type="SUPFAM" id="SSF46934">
    <property type="entry name" value="UBA-like"/>
    <property type="match status" value="1"/>
</dbReference>
<feature type="compositionally biased region" description="Low complexity" evidence="1">
    <location>
        <begin position="357"/>
        <end position="376"/>
    </location>
</feature>
<evidence type="ECO:0000256" key="1">
    <source>
        <dbReference type="SAM" id="MobiDB-lite"/>
    </source>
</evidence>
<dbReference type="InterPro" id="IPR015496">
    <property type="entry name" value="Ubiquilin"/>
</dbReference>
<dbReference type="Gene3D" id="1.10.8.10">
    <property type="entry name" value="DNA helicase RuvA subunit, C-terminal domain"/>
    <property type="match status" value="1"/>
</dbReference>
<feature type="region of interest" description="Disordered" evidence="1">
    <location>
        <begin position="302"/>
        <end position="397"/>
    </location>
</feature>
<dbReference type="InterPro" id="IPR029071">
    <property type="entry name" value="Ubiquitin-like_domsf"/>
</dbReference>
<dbReference type="GO" id="GO:0005829">
    <property type="term" value="C:cytosol"/>
    <property type="evidence" value="ECO:0007669"/>
    <property type="project" value="TreeGrafter"/>
</dbReference>
<reference evidence="4" key="1">
    <citation type="submission" date="2021-01" db="UniProtKB">
        <authorList>
            <consortium name="EnsemblPlants"/>
        </authorList>
    </citation>
    <scope>IDENTIFICATION</scope>
</reference>
<sequence>MAAAADDGDWSCACVRKRVSVTIRRSSGQRVRVEARVAGTIEELKGVVAEWFDVPVAAQKMIHKGRILENDRRVGSYGIKEGQTIFLIRAFVPSGAVSVTPAAAPVAGDAGSSHVPGAELSLFPTGAVSPPTVEDYSLVAPTEAVSPPAVAPDAADEGRSDSPLYVCTECINAGAGIEEIGRRLADSEEVYVMPSLDDILFTPEMLRTLILANPRIREMAEQNPLIGRVVNDMELLRLGYEICRNPAIMDEVLRSSDRAIRNIESFPYGFNILRQVYEDLNEPFLDAMERLGSLRYRRAPAPPIHSDTRLQHAGSASDPNSDPLPNPWADGARPQAGVTRLVPVAAGGLPNASPTDQQSSHPAPAQQASALRAAQSDEFPEPNSRMNLPGGVAAGRRNVPNAYIPPEELYEAQLDELRIMGFDDAQENIRALRATEGDAQAAARLLRRNMGG</sequence>
<dbReference type="PROSITE" id="PS50030">
    <property type="entry name" value="UBA"/>
    <property type="match status" value="1"/>
</dbReference>
<evidence type="ECO:0000313" key="5">
    <source>
        <dbReference type="Proteomes" id="UP000594263"/>
    </source>
</evidence>
<dbReference type="SUPFAM" id="SSF54236">
    <property type="entry name" value="Ubiquitin-like"/>
    <property type="match status" value="1"/>
</dbReference>
<feature type="domain" description="Ubiquitin-like" evidence="3">
    <location>
        <begin position="19"/>
        <end position="88"/>
    </location>
</feature>
<dbReference type="InterPro" id="IPR009060">
    <property type="entry name" value="UBA-like_sf"/>
</dbReference>
<name>A0A7N0UZL0_KALFE</name>
<dbReference type="Pfam" id="PF00240">
    <property type="entry name" value="ubiquitin"/>
    <property type="match status" value="1"/>
</dbReference>
<dbReference type="Gramene" id="Kaladp0092s0078.1.v1.1">
    <property type="protein sequence ID" value="Kaladp0092s0078.1.v1.1"/>
    <property type="gene ID" value="Kaladp0092s0078.v1.1"/>
</dbReference>
<evidence type="ECO:0000259" key="2">
    <source>
        <dbReference type="PROSITE" id="PS50030"/>
    </source>
</evidence>